<dbReference type="PANTHER" id="PTHR11669">
    <property type="entry name" value="REPLICATION FACTOR C / DNA POLYMERASE III GAMMA-TAU SUBUNIT"/>
    <property type="match status" value="1"/>
</dbReference>
<dbReference type="GO" id="GO:0003677">
    <property type="term" value="F:DNA binding"/>
    <property type="evidence" value="ECO:0007669"/>
    <property type="project" value="InterPro"/>
</dbReference>
<dbReference type="GO" id="GO:0005663">
    <property type="term" value="C:DNA replication factor C complex"/>
    <property type="evidence" value="ECO:0007669"/>
    <property type="project" value="InterPro"/>
</dbReference>
<dbReference type="HAMAP" id="MF_01509">
    <property type="entry name" value="RfcS"/>
    <property type="match status" value="1"/>
</dbReference>
<evidence type="ECO:0000256" key="5">
    <source>
        <dbReference type="ARBA" id="ARBA00022840"/>
    </source>
</evidence>
<keyword evidence="4 7" id="KW-0547">Nucleotide-binding</keyword>
<proteinExistence type="inferred from homology"/>
<dbReference type="Pfam" id="PF08542">
    <property type="entry name" value="Rep_fac_C"/>
    <property type="match status" value="1"/>
</dbReference>
<evidence type="ECO:0000256" key="2">
    <source>
        <dbReference type="ARBA" id="ARBA00014164"/>
    </source>
</evidence>
<evidence type="ECO:0000256" key="6">
    <source>
        <dbReference type="ARBA" id="ARBA00031749"/>
    </source>
</evidence>
<accession>A0A0H4T572</accession>
<name>A0A0H4T572_9EURY</name>
<comment type="subunit">
    <text evidence="7">Heteromultimer composed of small subunits (RfcS) and large subunits (RfcL).</text>
</comment>
<dbReference type="InterPro" id="IPR047854">
    <property type="entry name" value="RFC_lid"/>
</dbReference>
<dbReference type="InterPro" id="IPR003593">
    <property type="entry name" value="AAA+_ATPase"/>
</dbReference>
<dbReference type="CDD" id="cd00009">
    <property type="entry name" value="AAA"/>
    <property type="match status" value="1"/>
</dbReference>
<dbReference type="GO" id="GO:0003689">
    <property type="term" value="F:DNA clamp loader activity"/>
    <property type="evidence" value="ECO:0007669"/>
    <property type="project" value="UniProtKB-UniRule"/>
</dbReference>
<dbReference type="CDD" id="cd18140">
    <property type="entry name" value="HLD_clamp_RFC"/>
    <property type="match status" value="1"/>
</dbReference>
<dbReference type="PANTHER" id="PTHR11669:SF20">
    <property type="entry name" value="REPLICATION FACTOR C SUBUNIT 4"/>
    <property type="match status" value="1"/>
</dbReference>
<dbReference type="InterPro" id="IPR023748">
    <property type="entry name" value="Rep_factor-C_ssu_arc"/>
</dbReference>
<evidence type="ECO:0000313" key="9">
    <source>
        <dbReference type="EMBL" id="AKQ02848.1"/>
    </source>
</evidence>
<dbReference type="Gene3D" id="3.40.50.300">
    <property type="entry name" value="P-loop containing nucleotide triphosphate hydrolases"/>
    <property type="match status" value="1"/>
</dbReference>
<dbReference type="FunFam" id="3.40.50.300:FF:000952">
    <property type="entry name" value="Replication factor C subunit 2"/>
    <property type="match status" value="1"/>
</dbReference>
<evidence type="ECO:0000256" key="4">
    <source>
        <dbReference type="ARBA" id="ARBA00022741"/>
    </source>
</evidence>
<evidence type="ECO:0000256" key="7">
    <source>
        <dbReference type="HAMAP-Rule" id="MF_01509"/>
    </source>
</evidence>
<dbReference type="SUPFAM" id="SSF48019">
    <property type="entry name" value="post-AAA+ oligomerization domain-like"/>
    <property type="match status" value="1"/>
</dbReference>
<keyword evidence="3 7" id="KW-0235">DNA replication</keyword>
<dbReference type="Gene3D" id="1.10.8.60">
    <property type="match status" value="1"/>
</dbReference>
<dbReference type="InterPro" id="IPR003959">
    <property type="entry name" value="ATPase_AAA_core"/>
</dbReference>
<comment type="similarity">
    <text evidence="1 7">Belongs to the activator 1 small subunits family. RfcS subfamily.</text>
</comment>
<dbReference type="SMART" id="SM00382">
    <property type="entry name" value="AAA"/>
    <property type="match status" value="1"/>
</dbReference>
<dbReference type="AlphaFoldDB" id="A0A0H4T572"/>
<sequence>MGEMKQIWLEKYRPRTLDEVVGQDEIVERLKAYVRTGNLPHLLFAGPPGTGKTTCAIALARELFGEAWRSNFFELNSSDERGIDVVRNKIKEYARMAPMGGGFNIIFLDECDHLTGDAQAALRRTMEMFTRTSRFVLSANYSSRLIEPIQSRTAVFRFRPLKPEAIRAYLLRIANGEGLNVTDRAFEALVYIAGGDMRKAVNALQVGASVSNEIDEDVLYKTASTARPEEVKKLIETALGGEFLRARDVLDNLLIEYGLAGEDILRQIHRIILDTSLPEDFRVRLVDVVGEAEFRLVEGSNERIQLESLLARFVLFGQELRKGS</sequence>
<protein>
    <recommendedName>
        <fullName evidence="2 7">Replication factor C small subunit</fullName>
        <shortName evidence="7">RFC small subunit</shortName>
    </recommendedName>
    <alternativeName>
        <fullName evidence="6 7">Clamp loader small subunit</fullName>
    </alternativeName>
</protein>
<dbReference type="InterPro" id="IPR013748">
    <property type="entry name" value="Rep_factorC_C"/>
</dbReference>
<dbReference type="GO" id="GO:0005524">
    <property type="term" value="F:ATP binding"/>
    <property type="evidence" value="ECO:0007669"/>
    <property type="project" value="UniProtKB-UniRule"/>
</dbReference>
<dbReference type="GO" id="GO:0006261">
    <property type="term" value="P:DNA-templated DNA replication"/>
    <property type="evidence" value="ECO:0007669"/>
    <property type="project" value="TreeGrafter"/>
</dbReference>
<gene>
    <name evidence="7" type="primary">rfcS</name>
</gene>
<reference evidence="9" key="1">
    <citation type="journal article" date="2015" name="ISME J.">
        <title>Aquifer environment selects for microbial species cohorts in sediment and groundwater.</title>
        <authorList>
            <person name="Hug L.A."/>
            <person name="Thomas B.C."/>
            <person name="Brown C.T."/>
            <person name="Frischkorn K.R."/>
            <person name="Williams K.H."/>
            <person name="Tringe S.G."/>
            <person name="Banfield J.F."/>
        </authorList>
    </citation>
    <scope>NUCLEOTIDE SEQUENCE</scope>
</reference>
<evidence type="ECO:0000259" key="8">
    <source>
        <dbReference type="SMART" id="SM00382"/>
    </source>
</evidence>
<feature type="domain" description="AAA+ ATPase" evidence="8">
    <location>
        <begin position="38"/>
        <end position="164"/>
    </location>
</feature>
<dbReference type="GO" id="GO:0016887">
    <property type="term" value="F:ATP hydrolysis activity"/>
    <property type="evidence" value="ECO:0007669"/>
    <property type="project" value="InterPro"/>
</dbReference>
<dbReference type="InterPro" id="IPR027417">
    <property type="entry name" value="P-loop_NTPase"/>
</dbReference>
<dbReference type="NCBIfam" id="NF001679">
    <property type="entry name" value="PRK00440.1"/>
    <property type="match status" value="1"/>
</dbReference>
<organism evidence="9">
    <name type="scientific">uncultured euryarchaeote Rifle_16ft_4_minimus_37789</name>
    <dbReference type="NCBI Taxonomy" id="1665195"/>
    <lineage>
        <taxon>Archaea</taxon>
        <taxon>Methanobacteriati</taxon>
        <taxon>Methanobacteriota</taxon>
        <taxon>environmental samples</taxon>
    </lineage>
</organism>
<evidence type="ECO:0000256" key="3">
    <source>
        <dbReference type="ARBA" id="ARBA00022705"/>
    </source>
</evidence>
<dbReference type="Pfam" id="PF00004">
    <property type="entry name" value="AAA"/>
    <property type="match status" value="1"/>
</dbReference>
<evidence type="ECO:0000256" key="1">
    <source>
        <dbReference type="ARBA" id="ARBA00009668"/>
    </source>
</evidence>
<dbReference type="EMBL" id="KT007004">
    <property type="protein sequence ID" value="AKQ02848.1"/>
    <property type="molecule type" value="Genomic_DNA"/>
</dbReference>
<dbReference type="Gene3D" id="1.20.272.10">
    <property type="match status" value="1"/>
</dbReference>
<comment type="function">
    <text evidence="7">Part of the RFC clamp loader complex which loads the PCNA sliding clamp onto DNA.</text>
</comment>
<dbReference type="FunFam" id="1.20.272.10:FF:000029">
    <property type="entry name" value="Replication factor C small subunit"/>
    <property type="match status" value="1"/>
</dbReference>
<dbReference type="GO" id="GO:0006281">
    <property type="term" value="P:DNA repair"/>
    <property type="evidence" value="ECO:0007669"/>
    <property type="project" value="TreeGrafter"/>
</dbReference>
<feature type="binding site" evidence="7">
    <location>
        <begin position="46"/>
        <end position="53"/>
    </location>
    <ligand>
        <name>ATP</name>
        <dbReference type="ChEBI" id="CHEBI:30616"/>
    </ligand>
</feature>
<dbReference type="InterPro" id="IPR008921">
    <property type="entry name" value="DNA_pol3_clamp-load_cplx_C"/>
</dbReference>
<dbReference type="InterPro" id="IPR050238">
    <property type="entry name" value="DNA_Rep/Repair_Clamp_Loader"/>
</dbReference>
<dbReference type="SUPFAM" id="SSF52540">
    <property type="entry name" value="P-loop containing nucleoside triphosphate hydrolases"/>
    <property type="match status" value="1"/>
</dbReference>
<keyword evidence="5 7" id="KW-0067">ATP-binding</keyword>